<dbReference type="FunFam" id="1.20.140.10:FF:000013">
    <property type="entry name" value="Acyl-coenzyme A oxidase"/>
    <property type="match status" value="1"/>
</dbReference>
<dbReference type="FunFam" id="1.20.140.10:FF:000015">
    <property type="entry name" value="Acyl-coenzyme A oxidase"/>
    <property type="match status" value="1"/>
</dbReference>
<evidence type="ECO:0000256" key="14">
    <source>
        <dbReference type="PIRSR" id="PIRSR000168-2"/>
    </source>
</evidence>
<evidence type="ECO:0000256" key="3">
    <source>
        <dbReference type="ARBA" id="ARBA00004275"/>
    </source>
</evidence>
<proteinExistence type="inferred from homology"/>
<dbReference type="GO" id="GO:0005777">
    <property type="term" value="C:peroxisome"/>
    <property type="evidence" value="ECO:0007669"/>
    <property type="project" value="UniProtKB-SubCell"/>
</dbReference>
<dbReference type="GO" id="GO:0071949">
    <property type="term" value="F:FAD binding"/>
    <property type="evidence" value="ECO:0007669"/>
    <property type="project" value="InterPro"/>
</dbReference>
<keyword evidence="11" id="KW-0576">Peroxisome</keyword>
<dbReference type="InterPro" id="IPR009100">
    <property type="entry name" value="AcylCoA_DH/oxidase_NM_dom_sf"/>
</dbReference>
<gene>
    <name evidence="19" type="ORF">BCR42DRAFT_363335</name>
</gene>
<feature type="active site" description="Proton acceptor" evidence="13">
    <location>
        <position position="447"/>
    </location>
</feature>
<evidence type="ECO:0000256" key="5">
    <source>
        <dbReference type="ARBA" id="ARBA00006288"/>
    </source>
</evidence>
<dbReference type="Gene3D" id="2.40.110.10">
    <property type="entry name" value="Butyryl-CoA Dehydrogenase, subunit A, domain 2"/>
    <property type="match status" value="1"/>
</dbReference>
<dbReference type="Pfam" id="PF14749">
    <property type="entry name" value="Acyl-CoA_ox_N"/>
    <property type="match status" value="1"/>
</dbReference>
<dbReference type="FunFam" id="1.10.540.10:FF:000015">
    <property type="entry name" value="Acyl-coenzyme A oxidase"/>
    <property type="match status" value="1"/>
</dbReference>
<reference evidence="19 20" key="1">
    <citation type="submission" date="2016-07" db="EMBL/GenBank/DDBJ databases">
        <title>Pervasive Adenine N6-methylation of Active Genes in Fungi.</title>
        <authorList>
            <consortium name="DOE Joint Genome Institute"/>
            <person name="Mondo S.J."/>
            <person name="Dannebaum R.O."/>
            <person name="Kuo R.C."/>
            <person name="Labutti K."/>
            <person name="Haridas S."/>
            <person name="Kuo A."/>
            <person name="Salamov A."/>
            <person name="Ahrendt S.R."/>
            <person name="Lipzen A."/>
            <person name="Sullivan W."/>
            <person name="Andreopoulos W.B."/>
            <person name="Clum A."/>
            <person name="Lindquist E."/>
            <person name="Daum C."/>
            <person name="Ramamoorthy G.K."/>
            <person name="Gryganskyi A."/>
            <person name="Culley D."/>
            <person name="Magnuson J.K."/>
            <person name="James T.Y."/>
            <person name="O'Malley M.A."/>
            <person name="Stajich J.E."/>
            <person name="Spatafora J.W."/>
            <person name="Visel A."/>
            <person name="Grigoriev I.V."/>
        </authorList>
    </citation>
    <scope>NUCLEOTIDE SEQUENCE [LARGE SCALE GENOMIC DNA]</scope>
    <source>
        <strain evidence="19 20">NRRL 1336</strain>
    </source>
</reference>
<comment type="similarity">
    <text evidence="5 12">Belongs to the acyl-CoA oxidase family.</text>
</comment>
<feature type="binding site" evidence="14">
    <location>
        <position position="152"/>
    </location>
    <ligand>
        <name>FAD</name>
        <dbReference type="ChEBI" id="CHEBI:57692"/>
    </ligand>
</feature>
<evidence type="ECO:0000256" key="11">
    <source>
        <dbReference type="ARBA" id="ARBA00023140"/>
    </source>
</evidence>
<keyword evidence="8" id="KW-0276">Fatty acid metabolism</keyword>
<dbReference type="GO" id="GO:0003997">
    <property type="term" value="F:acyl-CoA oxidase activity"/>
    <property type="evidence" value="ECO:0007669"/>
    <property type="project" value="UniProtKB-EC"/>
</dbReference>
<dbReference type="UniPathway" id="UPA00661"/>
<evidence type="ECO:0000256" key="13">
    <source>
        <dbReference type="PIRSR" id="PIRSR000168-1"/>
    </source>
</evidence>
<evidence type="ECO:0000313" key="20">
    <source>
        <dbReference type="Proteomes" id="UP000193560"/>
    </source>
</evidence>
<comment type="subcellular location">
    <subcellularLocation>
        <location evidence="3">Peroxisome</location>
    </subcellularLocation>
</comment>
<evidence type="ECO:0000256" key="9">
    <source>
        <dbReference type="ARBA" id="ARBA00023002"/>
    </source>
</evidence>
<dbReference type="Proteomes" id="UP000193560">
    <property type="component" value="Unassembled WGS sequence"/>
</dbReference>
<dbReference type="Pfam" id="PF01756">
    <property type="entry name" value="ACOX"/>
    <property type="match status" value="1"/>
</dbReference>
<keyword evidence="20" id="KW-1185">Reference proteome</keyword>
<dbReference type="STRING" id="90262.A0A1X2J0A7"/>
<dbReference type="InterPro" id="IPR012258">
    <property type="entry name" value="Acyl-CoA_oxidase"/>
</dbReference>
<dbReference type="InterPro" id="IPR036250">
    <property type="entry name" value="AcylCo_DH-like_C"/>
</dbReference>
<evidence type="ECO:0000313" key="19">
    <source>
        <dbReference type="EMBL" id="ORZ25277.1"/>
    </source>
</evidence>
<evidence type="ECO:0000256" key="4">
    <source>
        <dbReference type="ARBA" id="ARBA00004846"/>
    </source>
</evidence>
<evidence type="ECO:0000259" key="17">
    <source>
        <dbReference type="Pfam" id="PF14749"/>
    </source>
</evidence>
<dbReference type="InterPro" id="IPR006091">
    <property type="entry name" value="Acyl-CoA_Oxase/DH_mid-dom"/>
</dbReference>
<evidence type="ECO:0000256" key="1">
    <source>
        <dbReference type="ARBA" id="ARBA00001201"/>
    </source>
</evidence>
<keyword evidence="6 12" id="KW-0285">Flavoprotein</keyword>
<dbReference type="SUPFAM" id="SSF56645">
    <property type="entry name" value="Acyl-CoA dehydrogenase NM domain-like"/>
    <property type="match status" value="1"/>
</dbReference>
<comment type="caution">
    <text evidence="19">The sequence shown here is derived from an EMBL/GenBank/DDBJ whole genome shotgun (WGS) entry which is preliminary data.</text>
</comment>
<dbReference type="InterPro" id="IPR029320">
    <property type="entry name" value="Acyl-CoA_ox_N"/>
</dbReference>
<dbReference type="GO" id="GO:0055088">
    <property type="term" value="P:lipid homeostasis"/>
    <property type="evidence" value="ECO:0007669"/>
    <property type="project" value="TreeGrafter"/>
</dbReference>
<feature type="domain" description="Acyl-coenzyme A oxidase N-terminal" evidence="17">
    <location>
        <begin position="32"/>
        <end position="146"/>
    </location>
</feature>
<evidence type="ECO:0000256" key="7">
    <source>
        <dbReference type="ARBA" id="ARBA00022827"/>
    </source>
</evidence>
<evidence type="ECO:0000256" key="2">
    <source>
        <dbReference type="ARBA" id="ARBA00001974"/>
    </source>
</evidence>
<comment type="cofactor">
    <cofactor evidence="2">
        <name>FAD</name>
        <dbReference type="ChEBI" id="CHEBI:57692"/>
    </cofactor>
</comment>
<dbReference type="OrthoDB" id="538336at2759"/>
<keyword evidence="7 12" id="KW-0274">FAD</keyword>
<dbReference type="AlphaFoldDB" id="A0A1X2J0A7"/>
<dbReference type="InterPro" id="IPR055060">
    <property type="entry name" value="ACOX_C_alpha1"/>
</dbReference>
<evidence type="ECO:0000259" key="18">
    <source>
        <dbReference type="Pfam" id="PF22924"/>
    </source>
</evidence>
<evidence type="ECO:0000256" key="6">
    <source>
        <dbReference type="ARBA" id="ARBA00022630"/>
    </source>
</evidence>
<protein>
    <recommendedName>
        <fullName evidence="12">Acyl-coenzyme A oxidase</fullName>
    </recommendedName>
</protein>
<dbReference type="InterPro" id="IPR046373">
    <property type="entry name" value="Acyl-CoA_Oxase/DH_mid-dom_sf"/>
</dbReference>
<accession>A0A1X2J0A7</accession>
<evidence type="ECO:0000256" key="8">
    <source>
        <dbReference type="ARBA" id="ARBA00022832"/>
    </source>
</evidence>
<feature type="binding site" evidence="14">
    <location>
        <position position="191"/>
    </location>
    <ligand>
        <name>FAD</name>
        <dbReference type="ChEBI" id="CHEBI:57692"/>
    </ligand>
</feature>
<evidence type="ECO:0000256" key="12">
    <source>
        <dbReference type="PIRNR" id="PIRNR000168"/>
    </source>
</evidence>
<organism evidence="19 20">
    <name type="scientific">Absidia repens</name>
    <dbReference type="NCBI Taxonomy" id="90262"/>
    <lineage>
        <taxon>Eukaryota</taxon>
        <taxon>Fungi</taxon>
        <taxon>Fungi incertae sedis</taxon>
        <taxon>Mucoromycota</taxon>
        <taxon>Mucoromycotina</taxon>
        <taxon>Mucoromycetes</taxon>
        <taxon>Mucorales</taxon>
        <taxon>Cunninghamellaceae</taxon>
        <taxon>Absidia</taxon>
    </lineage>
</organism>
<keyword evidence="10" id="KW-0443">Lipid metabolism</keyword>
<feature type="domain" description="Acyl-CoA oxidase C-alpha1" evidence="18">
    <location>
        <begin position="289"/>
        <end position="462"/>
    </location>
</feature>
<dbReference type="InterPro" id="IPR037069">
    <property type="entry name" value="AcylCoA_DH/ox_N_sf"/>
</dbReference>
<feature type="domain" description="Acyl-CoA oxidase C-terminal" evidence="15">
    <location>
        <begin position="504"/>
        <end position="681"/>
    </location>
</feature>
<dbReference type="PANTHER" id="PTHR10909">
    <property type="entry name" value="ELECTRON TRANSPORT OXIDOREDUCTASE"/>
    <property type="match status" value="1"/>
</dbReference>
<evidence type="ECO:0000256" key="10">
    <source>
        <dbReference type="ARBA" id="ARBA00023098"/>
    </source>
</evidence>
<sequence>MAPTCFPKHLKPIEPQGQVLLQQERSKATFDIKHLTEKIYGRHYLETKDRILSILVNDPVLNDKSHRYYTGRNIRFKKAMRAAKRMAELIKEHQWTPEEINIADMLFDEAGPFRLHRSMFTPTIEGQGTEEQKKLFLEPAQRYEIIGCYAQTELGHGSNVRGLETTATYDAATQTFVFQSPTLTSSKWWIGGLGKTATHAVVMARLITNGKDHGPHPFIVQLRDLVSHEPLPGITVGDIGPKFGFGTVDNGFLMFDHYRVPHVSLLARFSQVDKITGEYIKPPNDKLSYGTMVFVRANIVMESRYVLARAATVAIRYSAIRAQGSDAANPKKIMNKVGVTKTVETPVLDYMMQQYRLLPILAQSYACHFTGEAMHRMYYENQARMADGDFSYLADLHASSSGLKSLTTTMAVAAIEECRRACGGHGYLLSSGLGQFYQDYLPKATWEGDNYLLTQQTARYLLKTFRSVRAGKNFDKNFSAQYMTEYLTHPKAQCPVTEANDFTNPETILTIFKYRVAFMVEQTVHGLDVEKRTWNDMLVEIYRISRAHCQLIMVSNFFQGVFDDKTTAGQSNVISAALGDVSILYALSTLEQEVADVLTSGYVAPAQSLLLKQQVIATLKKVRPNAVALVDAFDFPDYLLNSALGESQGKVYERLTEMAEREPLNHTSVVDGYDDYYRPLIHAGKSNWELDANGVAHLRGYLDDARRPAKL</sequence>
<dbReference type="GO" id="GO:0005504">
    <property type="term" value="F:fatty acid binding"/>
    <property type="evidence" value="ECO:0007669"/>
    <property type="project" value="TreeGrafter"/>
</dbReference>
<dbReference type="FunFam" id="2.40.110.10:FF:000003">
    <property type="entry name" value="Acyl-coenzyme A oxidase"/>
    <property type="match status" value="1"/>
</dbReference>
<dbReference type="Gene3D" id="1.10.540.10">
    <property type="entry name" value="Acyl-CoA dehydrogenase/oxidase, N-terminal domain"/>
    <property type="match status" value="1"/>
</dbReference>
<dbReference type="Pfam" id="PF22924">
    <property type="entry name" value="ACOX_C_alpha1"/>
    <property type="match status" value="1"/>
</dbReference>
<dbReference type="EMBL" id="MCGE01000001">
    <property type="protein sequence ID" value="ORZ25277.1"/>
    <property type="molecule type" value="Genomic_DNA"/>
</dbReference>
<dbReference type="PIRSF" id="PIRSF000168">
    <property type="entry name" value="Acyl-CoA_oxidase"/>
    <property type="match status" value="1"/>
</dbReference>
<evidence type="ECO:0000259" key="16">
    <source>
        <dbReference type="Pfam" id="PF02770"/>
    </source>
</evidence>
<dbReference type="GO" id="GO:0033540">
    <property type="term" value="P:fatty acid beta-oxidation using acyl-CoA oxidase"/>
    <property type="evidence" value="ECO:0007669"/>
    <property type="project" value="UniProtKB-UniPathway"/>
</dbReference>
<name>A0A1X2J0A7_9FUNG</name>
<dbReference type="SUPFAM" id="SSF47203">
    <property type="entry name" value="Acyl-CoA dehydrogenase C-terminal domain-like"/>
    <property type="match status" value="2"/>
</dbReference>
<dbReference type="Gene3D" id="1.20.140.10">
    <property type="entry name" value="Butyryl-CoA Dehydrogenase, subunit A, domain 3"/>
    <property type="match status" value="2"/>
</dbReference>
<evidence type="ECO:0000259" key="15">
    <source>
        <dbReference type="Pfam" id="PF01756"/>
    </source>
</evidence>
<feature type="domain" description="Acyl-CoA oxidase/dehydrogenase middle" evidence="16">
    <location>
        <begin position="148"/>
        <end position="256"/>
    </location>
</feature>
<comment type="catalytic activity">
    <reaction evidence="1">
        <text>a 2,3-saturated acyl-CoA + O2 = a (2E)-enoyl-CoA + H2O2</text>
        <dbReference type="Rhea" id="RHEA:38959"/>
        <dbReference type="ChEBI" id="CHEBI:15379"/>
        <dbReference type="ChEBI" id="CHEBI:16240"/>
        <dbReference type="ChEBI" id="CHEBI:58856"/>
        <dbReference type="ChEBI" id="CHEBI:65111"/>
        <dbReference type="EC" id="1.3.3.6"/>
    </reaction>
</comment>
<comment type="pathway">
    <text evidence="4">Lipid metabolism; peroxisomal fatty acid beta-oxidation.</text>
</comment>
<dbReference type="InterPro" id="IPR002655">
    <property type="entry name" value="Acyl-CoA_oxidase_C"/>
</dbReference>
<dbReference type="Pfam" id="PF02770">
    <property type="entry name" value="Acyl-CoA_dh_M"/>
    <property type="match status" value="1"/>
</dbReference>
<dbReference type="PANTHER" id="PTHR10909:SF250">
    <property type="entry name" value="PEROXISOMAL ACYL-COENZYME A OXIDASE 1"/>
    <property type="match status" value="1"/>
</dbReference>
<keyword evidence="9" id="KW-0560">Oxidoreductase</keyword>